<dbReference type="EMBL" id="AYER01000003">
    <property type="protein sequence ID" value="ESK40373.1"/>
    <property type="molecule type" value="Genomic_DNA"/>
</dbReference>
<evidence type="ECO:0000313" key="3">
    <source>
        <dbReference type="EMBL" id="ESK40373.1"/>
    </source>
</evidence>
<dbReference type="OrthoDB" id="6687316at2"/>
<gene>
    <name evidence="3" type="ORF">P256_00825</name>
</gene>
<feature type="chain" id="PRO_5004709597" description="Nickel/cobalt homeostasis protein RcnB" evidence="2">
    <location>
        <begin position="27"/>
        <end position="138"/>
    </location>
</feature>
<proteinExistence type="predicted"/>
<dbReference type="HOGENOM" id="CLU_102089_0_0_6"/>
<comment type="caution">
    <text evidence="3">The sequence shown here is derived from an EMBL/GenBank/DDBJ whole genome shotgun (WGS) entry which is preliminary data.</text>
</comment>
<dbReference type="Gene3D" id="3.10.450.160">
    <property type="entry name" value="inner membrane protein cigr"/>
    <property type="match status" value="1"/>
</dbReference>
<evidence type="ECO:0000313" key="4">
    <source>
        <dbReference type="Proteomes" id="UP000023785"/>
    </source>
</evidence>
<accession>V2TCN9</accession>
<dbReference type="RefSeq" id="WP_023272407.1">
    <property type="nucleotide sequence ID" value="NZ_KI530712.1"/>
</dbReference>
<evidence type="ECO:0008006" key="5">
    <source>
        <dbReference type="Google" id="ProtNLM"/>
    </source>
</evidence>
<feature type="signal peptide" evidence="2">
    <location>
        <begin position="1"/>
        <end position="26"/>
    </location>
</feature>
<dbReference type="PATRIC" id="fig|1392540.3.peg.797"/>
<feature type="region of interest" description="Disordered" evidence="1">
    <location>
        <begin position="26"/>
        <end position="62"/>
    </location>
</feature>
<reference evidence="3 4" key="1">
    <citation type="submission" date="2013-10" db="EMBL/GenBank/DDBJ databases">
        <title>The Genome Sequence of Acinetobacter nectaris CIP 110549.</title>
        <authorList>
            <consortium name="The Broad Institute Genomics Platform"/>
            <consortium name="The Broad Institute Genome Sequencing Center for Infectious Disease"/>
            <person name="Cerqueira G."/>
            <person name="Feldgarden M."/>
            <person name="Courvalin P."/>
            <person name="Grillot-Courvalin C."/>
            <person name="Clermont D."/>
            <person name="Rocha E."/>
            <person name="Yoon E.-J."/>
            <person name="Nemec A."/>
            <person name="Young S.K."/>
            <person name="Zeng Q."/>
            <person name="Gargeya S."/>
            <person name="Fitzgerald M."/>
            <person name="Abouelleil A."/>
            <person name="Alvarado L."/>
            <person name="Berlin A.M."/>
            <person name="Chapman S.B."/>
            <person name="Gainer-Dewar J."/>
            <person name="Goldberg J."/>
            <person name="Gnerre S."/>
            <person name="Griggs A."/>
            <person name="Gujja S."/>
            <person name="Hansen M."/>
            <person name="Howarth C."/>
            <person name="Imamovic A."/>
            <person name="Ireland A."/>
            <person name="Larimer J."/>
            <person name="McCowan C."/>
            <person name="Murphy C."/>
            <person name="Pearson M."/>
            <person name="Poon T.W."/>
            <person name="Priest M."/>
            <person name="Roberts A."/>
            <person name="Saif S."/>
            <person name="Shea T."/>
            <person name="Sykes S."/>
            <person name="Wortman J."/>
            <person name="Nusbaum C."/>
            <person name="Birren B."/>
        </authorList>
    </citation>
    <scope>NUCLEOTIDE SEQUENCE [LARGE SCALE GENOMIC DNA]</scope>
    <source>
        <strain evidence="3 4">CIP 110549</strain>
    </source>
</reference>
<evidence type="ECO:0000256" key="1">
    <source>
        <dbReference type="SAM" id="MobiDB-lite"/>
    </source>
</evidence>
<sequence>MLKLNKHLICTTILCTSTLMSGIASADPWDHGPERGGPQGGQPSFSDDRPHHHGHPQDMRYEPDFRQYPHYYHAPEGGQWQRGGYLPRSYWGPNYRINNWQDNGLPPPPSGHRWLHVNGQYILVAAATGIITSILLHH</sequence>
<organism evidence="3 4">
    <name type="scientific">Acinetobacter nectaris CIP 110549</name>
    <dbReference type="NCBI Taxonomy" id="1392540"/>
    <lineage>
        <taxon>Bacteria</taxon>
        <taxon>Pseudomonadati</taxon>
        <taxon>Pseudomonadota</taxon>
        <taxon>Gammaproteobacteria</taxon>
        <taxon>Moraxellales</taxon>
        <taxon>Moraxellaceae</taxon>
        <taxon>Acinetobacter</taxon>
    </lineage>
</organism>
<keyword evidence="2" id="KW-0732">Signal</keyword>
<feature type="compositionally biased region" description="Basic and acidic residues" evidence="1">
    <location>
        <begin position="46"/>
        <end position="62"/>
    </location>
</feature>
<keyword evidence="4" id="KW-1185">Reference proteome</keyword>
<dbReference type="Proteomes" id="UP000023785">
    <property type="component" value="Unassembled WGS sequence"/>
</dbReference>
<dbReference type="Pfam" id="PF11776">
    <property type="entry name" value="RcnB"/>
    <property type="match status" value="1"/>
</dbReference>
<dbReference type="InterPro" id="IPR024572">
    <property type="entry name" value="RcnB"/>
</dbReference>
<dbReference type="STRING" id="1392540.P256_00825"/>
<dbReference type="AlphaFoldDB" id="V2TCN9"/>
<evidence type="ECO:0000256" key="2">
    <source>
        <dbReference type="SAM" id="SignalP"/>
    </source>
</evidence>
<dbReference type="eggNOG" id="COG5455">
    <property type="taxonomic scope" value="Bacteria"/>
</dbReference>
<protein>
    <recommendedName>
        <fullName evidence="5">Nickel/cobalt homeostasis protein RcnB</fullName>
    </recommendedName>
</protein>
<name>V2TCN9_9GAMM</name>